<dbReference type="PANTHER" id="PTHR10887:SF495">
    <property type="entry name" value="HELICASE SENATAXIN ISOFORM X1-RELATED"/>
    <property type="match status" value="1"/>
</dbReference>
<dbReference type="CDD" id="cd18808">
    <property type="entry name" value="SF1_C_Upf1"/>
    <property type="match status" value="1"/>
</dbReference>
<evidence type="ECO:0000313" key="8">
    <source>
        <dbReference type="EMBL" id="KAG7370216.1"/>
    </source>
</evidence>
<keyword evidence="4" id="KW-0067">ATP-binding</keyword>
<comment type="caution">
    <text evidence="8">The sequence shown here is derived from an EMBL/GenBank/DDBJ whole genome shotgun (WGS) entry which is preliminary data.</text>
</comment>
<dbReference type="Pfam" id="PF13087">
    <property type="entry name" value="AAA_12"/>
    <property type="match status" value="1"/>
</dbReference>
<dbReference type="InterPro" id="IPR041679">
    <property type="entry name" value="DNA2/NAM7-like_C"/>
</dbReference>
<dbReference type="AlphaFoldDB" id="A0A9K3M0V4"/>
<evidence type="ECO:0000256" key="1">
    <source>
        <dbReference type="ARBA" id="ARBA00022741"/>
    </source>
</evidence>
<sequence length="939" mass="103775">MDLFQRRPNRRTRRRIPISKWWSGLAIVGVGVAITTLHIPSCWAFLMVSPQNRRLDSFSSFSSFSLASSSNNYNNNYNNVAMDQYVLHWDQLLLEEYRETVQQMKDRRSKWSSSYRLEEYGLAIVEAYAEPESEVLGEKTVRIVSASSSSTLFSSKPQGGSRRPWKDVFGKGDIMELTTLGSDTGRSFSSTKRQKRSSSNIVLLPPRECLIMEVGDNWMVVGVGPTWPPGLWETRKHPQGYRVRLDRPMGPTAPLQAQRSALQQLRSSIVIGTSHVSKHSVGSAVRLLARLWFEQTNTTSVPLQLETDMPLNISKNDNNERLAGQLPLYLRQQFINDPTNSDDASTLTLHVRDALDRAMHRQQNFIENRTMSSNDAWTANESQQTAIVWALQRKIALIRGPPGTGKTKTAALLIATAIELENHRQRIMKHKKQTSNESNLAKLTQPIRILAVTHSNGAADVLLQALLDMGVPAVRAGRPASISPLVQHRSVVALAEKLPHIKSLRQEMIHHKAKATSFSSGPNADSSAGLQWQLKKGLEDAQTMLLQSASVVVTSCIGAHQLAELQTNDGCLFPLVVLDEAAQCTEPALVCALTAARAQQIILVGDTQQLPPTVTSSSKHLRETLGVSPMERLEKAGIQQITLREQYRMPPALLQHPSSYFYNGIVQSAVSMEQKQPPPTGFPWPESDQPLAFVQVGNGDSEVVHTMGGRSNPTEAKLVATIVFDLLQEKDVSAGDIAILTPYSKQVQAIRSALEQRSIQVGRASPTLFSATKVPTPLGGSRVSSAIRNIQVGTVDSFQGQETDVVVFSAVRSNTMSELGFLRDRRRLCVAITRARRGLILLGDSTVLNTCRHWQALIQSCRDNNCFLSAESLQSPHSNDGSITVQDEGFVAPLEECNNKEQEIRHDILLDVLPIHGTTDDMLYGLFSSSTISDISSLL</sequence>
<keyword evidence="3 8" id="KW-0347">Helicase</keyword>
<dbReference type="GO" id="GO:0005524">
    <property type="term" value="F:ATP binding"/>
    <property type="evidence" value="ECO:0007669"/>
    <property type="project" value="UniProtKB-KW"/>
</dbReference>
<evidence type="ECO:0000256" key="4">
    <source>
        <dbReference type="ARBA" id="ARBA00022840"/>
    </source>
</evidence>
<accession>A0A9K3M0V4</accession>
<evidence type="ECO:0000313" key="9">
    <source>
        <dbReference type="Proteomes" id="UP000693970"/>
    </source>
</evidence>
<feature type="domain" description="DNA2/NAM7 helicase-like C-terminal" evidence="7">
    <location>
        <begin position="626"/>
        <end position="845"/>
    </location>
</feature>
<evidence type="ECO:0000256" key="3">
    <source>
        <dbReference type="ARBA" id="ARBA00022806"/>
    </source>
</evidence>
<dbReference type="GO" id="GO:0004386">
    <property type="term" value="F:helicase activity"/>
    <property type="evidence" value="ECO:0007669"/>
    <property type="project" value="UniProtKB-KW"/>
</dbReference>
<evidence type="ECO:0000259" key="7">
    <source>
        <dbReference type="Pfam" id="PF13087"/>
    </source>
</evidence>
<name>A0A9K3M0V4_9STRA</name>
<evidence type="ECO:0000256" key="2">
    <source>
        <dbReference type="ARBA" id="ARBA00022801"/>
    </source>
</evidence>
<evidence type="ECO:0000256" key="5">
    <source>
        <dbReference type="SAM" id="Phobius"/>
    </source>
</evidence>
<dbReference type="InterPro" id="IPR041677">
    <property type="entry name" value="DNA2/NAM7_AAA_11"/>
</dbReference>
<dbReference type="GO" id="GO:0005694">
    <property type="term" value="C:chromosome"/>
    <property type="evidence" value="ECO:0007669"/>
    <property type="project" value="UniProtKB-ARBA"/>
</dbReference>
<dbReference type="Proteomes" id="UP000693970">
    <property type="component" value="Unassembled WGS sequence"/>
</dbReference>
<proteinExistence type="predicted"/>
<feature type="transmembrane region" description="Helical" evidence="5">
    <location>
        <begin position="21"/>
        <end position="46"/>
    </location>
</feature>
<feature type="domain" description="DNA2/NAM7 helicase helicase" evidence="6">
    <location>
        <begin position="379"/>
        <end position="616"/>
    </location>
</feature>
<dbReference type="InterPro" id="IPR045055">
    <property type="entry name" value="DNA2/NAM7-like"/>
</dbReference>
<dbReference type="OrthoDB" id="201314at2759"/>
<gene>
    <name evidence="8" type="ORF">IV203_027962</name>
</gene>
<dbReference type="GO" id="GO:0016787">
    <property type="term" value="F:hydrolase activity"/>
    <property type="evidence" value="ECO:0007669"/>
    <property type="project" value="UniProtKB-KW"/>
</dbReference>
<keyword evidence="9" id="KW-1185">Reference proteome</keyword>
<dbReference type="FunFam" id="3.40.50.300:FF:000326">
    <property type="entry name" value="P-loop containing nucleoside triphosphate hydrolase"/>
    <property type="match status" value="1"/>
</dbReference>
<dbReference type="EMBL" id="JAGRRH010000005">
    <property type="protein sequence ID" value="KAG7370216.1"/>
    <property type="molecule type" value="Genomic_DNA"/>
</dbReference>
<organism evidence="8 9">
    <name type="scientific">Nitzschia inconspicua</name>
    <dbReference type="NCBI Taxonomy" id="303405"/>
    <lineage>
        <taxon>Eukaryota</taxon>
        <taxon>Sar</taxon>
        <taxon>Stramenopiles</taxon>
        <taxon>Ochrophyta</taxon>
        <taxon>Bacillariophyta</taxon>
        <taxon>Bacillariophyceae</taxon>
        <taxon>Bacillariophycidae</taxon>
        <taxon>Bacillariales</taxon>
        <taxon>Bacillariaceae</taxon>
        <taxon>Nitzschia</taxon>
    </lineage>
</organism>
<keyword evidence="2" id="KW-0378">Hydrolase</keyword>
<reference evidence="8" key="1">
    <citation type="journal article" date="2021" name="Sci. Rep.">
        <title>Diploid genomic architecture of Nitzschia inconspicua, an elite biomass production diatom.</title>
        <authorList>
            <person name="Oliver A."/>
            <person name="Podell S."/>
            <person name="Pinowska A."/>
            <person name="Traller J.C."/>
            <person name="Smith S.R."/>
            <person name="McClure R."/>
            <person name="Beliaev A."/>
            <person name="Bohutskyi P."/>
            <person name="Hill E.A."/>
            <person name="Rabines A."/>
            <person name="Zheng H."/>
            <person name="Allen L.Z."/>
            <person name="Kuo A."/>
            <person name="Grigoriev I.V."/>
            <person name="Allen A.E."/>
            <person name="Hazlebeck D."/>
            <person name="Allen E.E."/>
        </authorList>
    </citation>
    <scope>NUCLEOTIDE SEQUENCE</scope>
    <source>
        <strain evidence="8">Hildebrandi</strain>
    </source>
</reference>
<keyword evidence="5" id="KW-1133">Transmembrane helix</keyword>
<protein>
    <submittedName>
        <fullName evidence="8">Superfamily I DNA/RNA helicase</fullName>
    </submittedName>
</protein>
<dbReference type="InterPro" id="IPR047187">
    <property type="entry name" value="SF1_C_Upf1"/>
</dbReference>
<dbReference type="PANTHER" id="PTHR10887">
    <property type="entry name" value="DNA2/NAM7 HELICASE FAMILY"/>
    <property type="match status" value="1"/>
</dbReference>
<keyword evidence="5" id="KW-0812">Transmembrane</keyword>
<keyword evidence="1" id="KW-0547">Nucleotide-binding</keyword>
<reference evidence="8" key="2">
    <citation type="submission" date="2021-04" db="EMBL/GenBank/DDBJ databases">
        <authorList>
            <person name="Podell S."/>
        </authorList>
    </citation>
    <scope>NUCLEOTIDE SEQUENCE</scope>
    <source>
        <strain evidence="8">Hildebrandi</strain>
    </source>
</reference>
<evidence type="ECO:0000259" key="6">
    <source>
        <dbReference type="Pfam" id="PF13086"/>
    </source>
</evidence>
<keyword evidence="5" id="KW-0472">Membrane</keyword>
<dbReference type="Pfam" id="PF13086">
    <property type="entry name" value="AAA_11"/>
    <property type="match status" value="1"/>
</dbReference>